<dbReference type="AlphaFoldDB" id="A0A1M5A092"/>
<name>A0A1M5A092_9BACE</name>
<proteinExistence type="predicted"/>
<dbReference type="STRING" id="1297750.SAMN05444405_106106"/>
<protein>
    <recommendedName>
        <fullName evidence="3">GIY-YIG domain-containing protein</fullName>
    </recommendedName>
</protein>
<gene>
    <name evidence="1" type="ORF">SAMN05444405_106106</name>
</gene>
<dbReference type="Proteomes" id="UP000184509">
    <property type="component" value="Unassembled WGS sequence"/>
</dbReference>
<keyword evidence="2" id="KW-1185">Reference proteome</keyword>
<evidence type="ECO:0008006" key="3">
    <source>
        <dbReference type="Google" id="ProtNLM"/>
    </source>
</evidence>
<reference evidence="1 2" key="1">
    <citation type="submission" date="2016-11" db="EMBL/GenBank/DDBJ databases">
        <authorList>
            <person name="Jaros S."/>
            <person name="Januszkiewicz K."/>
            <person name="Wedrychowicz H."/>
        </authorList>
    </citation>
    <scope>NUCLEOTIDE SEQUENCE [LARGE SCALE GENOMIC DNA]</scope>
    <source>
        <strain evidence="1 2">DSM 26991</strain>
    </source>
</reference>
<evidence type="ECO:0000313" key="1">
    <source>
        <dbReference type="EMBL" id="SHF23634.1"/>
    </source>
</evidence>
<organism evidence="1 2">
    <name type="scientific">Bacteroides luti</name>
    <dbReference type="NCBI Taxonomy" id="1297750"/>
    <lineage>
        <taxon>Bacteria</taxon>
        <taxon>Pseudomonadati</taxon>
        <taxon>Bacteroidota</taxon>
        <taxon>Bacteroidia</taxon>
        <taxon>Bacteroidales</taxon>
        <taxon>Bacteroidaceae</taxon>
        <taxon>Bacteroides</taxon>
    </lineage>
</organism>
<dbReference type="RefSeq" id="WP_245797075.1">
    <property type="nucleotide sequence ID" value="NZ_FQTV01000006.1"/>
</dbReference>
<accession>A0A1M5A092</accession>
<evidence type="ECO:0000313" key="2">
    <source>
        <dbReference type="Proteomes" id="UP000184509"/>
    </source>
</evidence>
<sequence length="166" mass="19041">MMKFKTIEELKENGFIGFKSMKALFNDYSMISLSKGVYMILRIDRNEPNFLEVGSGGHFKGRNPNVPINKLNDEWVNDTIVVYIGKAGKDGSRATLQSRLKQYFIFGQGGNVGHWGGRYIWQLNKSDDLLVCWKPVQNDDPAIVESDLIRDFKLRYGKRPFANLKD</sequence>
<dbReference type="EMBL" id="FQTV01000006">
    <property type="protein sequence ID" value="SHF23634.1"/>
    <property type="molecule type" value="Genomic_DNA"/>
</dbReference>